<sequence>MADDVRLTSQPLPVKIAIMEIWYGAEDMHWTLARGVRGGAGVCTGACVAPGGCWGCWLRRIGKNPRVLKFLGHLGYSYLGCVLLLMVPPVAASIICLVKGFILL</sequence>
<proteinExistence type="predicted"/>
<keyword evidence="3" id="KW-1185">Reference proteome</keyword>
<dbReference type="OrthoDB" id="10553673at2759"/>
<organism evidence="2 3">
    <name type="scientific">Gossypium anomalum</name>
    <dbReference type="NCBI Taxonomy" id="47600"/>
    <lineage>
        <taxon>Eukaryota</taxon>
        <taxon>Viridiplantae</taxon>
        <taxon>Streptophyta</taxon>
        <taxon>Embryophyta</taxon>
        <taxon>Tracheophyta</taxon>
        <taxon>Spermatophyta</taxon>
        <taxon>Magnoliopsida</taxon>
        <taxon>eudicotyledons</taxon>
        <taxon>Gunneridae</taxon>
        <taxon>Pentapetalae</taxon>
        <taxon>rosids</taxon>
        <taxon>malvids</taxon>
        <taxon>Malvales</taxon>
        <taxon>Malvaceae</taxon>
        <taxon>Malvoideae</taxon>
        <taxon>Gossypium</taxon>
    </lineage>
</organism>
<keyword evidence="1" id="KW-1133">Transmembrane helix</keyword>
<protein>
    <submittedName>
        <fullName evidence="2">Uncharacterized protein</fullName>
    </submittedName>
</protein>
<dbReference type="AlphaFoldDB" id="A0A8J5YSA8"/>
<keyword evidence="1" id="KW-0812">Transmembrane</keyword>
<keyword evidence="1" id="KW-0472">Membrane</keyword>
<dbReference type="EMBL" id="JAHUZN010000010">
    <property type="protein sequence ID" value="KAG8481600.1"/>
    <property type="molecule type" value="Genomic_DNA"/>
</dbReference>
<gene>
    <name evidence="2" type="ORF">CXB51_026555</name>
</gene>
<evidence type="ECO:0000313" key="2">
    <source>
        <dbReference type="EMBL" id="KAG8481600.1"/>
    </source>
</evidence>
<comment type="caution">
    <text evidence="2">The sequence shown here is derived from an EMBL/GenBank/DDBJ whole genome shotgun (WGS) entry which is preliminary data.</text>
</comment>
<name>A0A8J5YSA8_9ROSI</name>
<evidence type="ECO:0000256" key="1">
    <source>
        <dbReference type="SAM" id="Phobius"/>
    </source>
</evidence>
<evidence type="ECO:0000313" key="3">
    <source>
        <dbReference type="Proteomes" id="UP000701853"/>
    </source>
</evidence>
<feature type="transmembrane region" description="Helical" evidence="1">
    <location>
        <begin position="76"/>
        <end position="98"/>
    </location>
</feature>
<dbReference type="Proteomes" id="UP000701853">
    <property type="component" value="Chromosome 10"/>
</dbReference>
<reference evidence="2 3" key="1">
    <citation type="journal article" date="2021" name="bioRxiv">
        <title>The Gossypium anomalum genome as a resource for cotton improvement and evolutionary analysis of hybrid incompatibility.</title>
        <authorList>
            <person name="Grover C.E."/>
            <person name="Yuan D."/>
            <person name="Arick M.A."/>
            <person name="Miller E.R."/>
            <person name="Hu G."/>
            <person name="Peterson D.G."/>
            <person name="Wendel J.F."/>
            <person name="Udall J.A."/>
        </authorList>
    </citation>
    <scope>NUCLEOTIDE SEQUENCE [LARGE SCALE GENOMIC DNA]</scope>
    <source>
        <strain evidence="2">JFW-Udall</strain>
        <tissue evidence="2">Leaf</tissue>
    </source>
</reference>
<accession>A0A8J5YSA8</accession>